<dbReference type="GO" id="GO:0016787">
    <property type="term" value="F:hydrolase activity"/>
    <property type="evidence" value="ECO:0007669"/>
    <property type="project" value="UniProtKB-KW"/>
</dbReference>
<feature type="compositionally biased region" description="Basic and acidic residues" evidence="4">
    <location>
        <begin position="925"/>
        <end position="957"/>
    </location>
</feature>
<reference evidence="6 7" key="1">
    <citation type="submission" date="2018-11" db="EMBL/GenBank/DDBJ databases">
        <title>Genome sequence and assembly of Colletotrichum sidae.</title>
        <authorList>
            <person name="Gan P."/>
            <person name="Shirasu K."/>
        </authorList>
    </citation>
    <scope>NUCLEOTIDE SEQUENCE [LARGE SCALE GENOMIC DNA]</scope>
    <source>
        <strain evidence="6 7">CBS 518.97</strain>
    </source>
</reference>
<dbReference type="PANTHER" id="PTHR45626">
    <property type="entry name" value="TRANSCRIPTION TERMINATION FACTOR 2-RELATED"/>
    <property type="match status" value="1"/>
</dbReference>
<dbReference type="InterPro" id="IPR000330">
    <property type="entry name" value="SNF2_N"/>
</dbReference>
<keyword evidence="3" id="KW-0067">ATP-binding</keyword>
<dbReference type="InterPro" id="IPR014001">
    <property type="entry name" value="Helicase_ATP-bd"/>
</dbReference>
<keyword evidence="1" id="KW-0547">Nucleotide-binding</keyword>
<dbReference type="GO" id="GO:0008094">
    <property type="term" value="F:ATP-dependent activity, acting on DNA"/>
    <property type="evidence" value="ECO:0007669"/>
    <property type="project" value="TreeGrafter"/>
</dbReference>
<dbReference type="Gene3D" id="3.40.50.300">
    <property type="entry name" value="P-loop containing nucleotide triphosphate hydrolases"/>
    <property type="match status" value="1"/>
</dbReference>
<dbReference type="GO" id="GO:0005524">
    <property type="term" value="F:ATP binding"/>
    <property type="evidence" value="ECO:0007669"/>
    <property type="project" value="UniProtKB-KW"/>
</dbReference>
<evidence type="ECO:0000313" key="6">
    <source>
        <dbReference type="EMBL" id="TEA13781.1"/>
    </source>
</evidence>
<feature type="compositionally biased region" description="Acidic residues" evidence="4">
    <location>
        <begin position="462"/>
        <end position="476"/>
    </location>
</feature>
<dbReference type="Pfam" id="PF00176">
    <property type="entry name" value="SNF2-rel_dom"/>
    <property type="match status" value="1"/>
</dbReference>
<evidence type="ECO:0000256" key="2">
    <source>
        <dbReference type="ARBA" id="ARBA00022801"/>
    </source>
</evidence>
<evidence type="ECO:0000256" key="1">
    <source>
        <dbReference type="ARBA" id="ARBA00022741"/>
    </source>
</evidence>
<comment type="caution">
    <text evidence="6">The sequence shown here is derived from an EMBL/GenBank/DDBJ whole genome shotgun (WGS) entry which is preliminary data.</text>
</comment>
<dbReference type="InterPro" id="IPR038718">
    <property type="entry name" value="SNF2-like_sf"/>
</dbReference>
<name>A0A4R8TA68_9PEZI</name>
<feature type="region of interest" description="Disordered" evidence="4">
    <location>
        <begin position="880"/>
        <end position="983"/>
    </location>
</feature>
<dbReference type="SUPFAM" id="SSF57850">
    <property type="entry name" value="RING/U-box"/>
    <property type="match status" value="1"/>
</dbReference>
<protein>
    <recommendedName>
        <fullName evidence="5">Helicase ATP-binding domain-containing protein</fullName>
    </recommendedName>
</protein>
<dbReference type="GO" id="GO:0006281">
    <property type="term" value="P:DNA repair"/>
    <property type="evidence" value="ECO:0007669"/>
    <property type="project" value="TreeGrafter"/>
</dbReference>
<dbReference type="EMBL" id="QAPF01000187">
    <property type="protein sequence ID" value="TEA13781.1"/>
    <property type="molecule type" value="Genomic_DNA"/>
</dbReference>
<dbReference type="GO" id="GO:0005634">
    <property type="term" value="C:nucleus"/>
    <property type="evidence" value="ECO:0007669"/>
    <property type="project" value="TreeGrafter"/>
</dbReference>
<evidence type="ECO:0000259" key="5">
    <source>
        <dbReference type="SMART" id="SM00487"/>
    </source>
</evidence>
<feature type="region of interest" description="Disordered" evidence="4">
    <location>
        <begin position="461"/>
        <end position="484"/>
    </location>
</feature>
<dbReference type="Gene3D" id="3.40.50.10810">
    <property type="entry name" value="Tandem AAA-ATPase domain"/>
    <property type="match status" value="1"/>
</dbReference>
<feature type="compositionally biased region" description="Basic and acidic residues" evidence="4">
    <location>
        <begin position="964"/>
        <end position="982"/>
    </location>
</feature>
<feature type="domain" description="Helicase ATP-binding" evidence="5">
    <location>
        <begin position="640"/>
        <end position="1064"/>
    </location>
</feature>
<evidence type="ECO:0000256" key="4">
    <source>
        <dbReference type="SAM" id="MobiDB-lite"/>
    </source>
</evidence>
<evidence type="ECO:0000313" key="7">
    <source>
        <dbReference type="Proteomes" id="UP000295604"/>
    </source>
</evidence>
<keyword evidence="2" id="KW-0378">Hydrolase</keyword>
<accession>A0A4R8TA68</accession>
<gene>
    <name evidence="6" type="ORF">C8034_v004136</name>
</gene>
<dbReference type="SUPFAM" id="SSF52540">
    <property type="entry name" value="P-loop containing nucleoside triphosphate hydrolases"/>
    <property type="match status" value="2"/>
</dbReference>
<dbReference type="Proteomes" id="UP000295604">
    <property type="component" value="Unassembled WGS sequence"/>
</dbReference>
<dbReference type="InterPro" id="IPR027417">
    <property type="entry name" value="P-loop_NTPase"/>
</dbReference>
<proteinExistence type="predicted"/>
<dbReference type="PANTHER" id="PTHR45626:SF26">
    <property type="entry name" value="FAMILY HELICASE, PUTATIVE (AFU_ORTHOLOGUE AFUA_2G09120)-RELATED"/>
    <property type="match status" value="1"/>
</dbReference>
<keyword evidence="7" id="KW-1185">Reference proteome</keyword>
<dbReference type="SMART" id="SM00487">
    <property type="entry name" value="DEXDc"/>
    <property type="match status" value="1"/>
</dbReference>
<organism evidence="6 7">
    <name type="scientific">Colletotrichum sidae</name>
    <dbReference type="NCBI Taxonomy" id="1347389"/>
    <lineage>
        <taxon>Eukaryota</taxon>
        <taxon>Fungi</taxon>
        <taxon>Dikarya</taxon>
        <taxon>Ascomycota</taxon>
        <taxon>Pezizomycotina</taxon>
        <taxon>Sordariomycetes</taxon>
        <taxon>Hypocreomycetidae</taxon>
        <taxon>Glomerellales</taxon>
        <taxon>Glomerellaceae</taxon>
        <taxon>Colletotrichum</taxon>
        <taxon>Colletotrichum orbiculare species complex</taxon>
    </lineage>
</organism>
<dbReference type="InterPro" id="IPR050628">
    <property type="entry name" value="SNF2_RAD54_helicase_TF"/>
</dbReference>
<feature type="compositionally biased region" description="Basic residues" evidence="4">
    <location>
        <begin position="893"/>
        <end position="924"/>
    </location>
</feature>
<evidence type="ECO:0000256" key="3">
    <source>
        <dbReference type="ARBA" id="ARBA00022840"/>
    </source>
</evidence>
<sequence length="1796" mass="197130">MAPPDWHDAPLVGPDLALTAGGAKLIHKHGRRYCLCDAYRKHIHAGTFYRCQRCHEMRCSECRGNPDHVYDETPVDVDFYVSKNDAQQQAVAAFPGTVTLTMPTVDERTFGLGSGLAGHGGHMARAINVCVANYTFYQTRLEFKDELCVTYESRDAYVVVVVNEAAVAWNVYLRQKFFDAEGLDALQLDGASPQLALSTLGYDFGRPILRSELFVQSAFDVAVSQSPLHEDGRVVGFEQHVVVDDPDHDNLTAPQSKIMAQVTGRFRFSNTCATPGGLLYTREDGLVPAYHLLDAHNDTDPKDDRWVLSSTPRKMEAGHVREVLLTYPGDYTHPLAGDFTQQRDLKATVPGIWFPLAPDIRVHVSLKAPPCIQLANLGSKTAGELSCGSSESAIRLFADVCGINMPVRSLLMQWLQSPPGPDFGGPRSASARGRGAAAVPEHLAKDALELVSFALTRIRANDDDDNEDDDNEDDKDDNAHKNPLVMRNQPLGLHDACASCAPEEPHLHHLWCDDGTVERVPDRDMAAARSHGINQRRPAFDMRASLRASAVPDRFLFLDVVIGLNPMVLAHAAMGHLQRSRDPIARRLRDDAGVFDFDAAFGVLEPSLKALTPFRQGLRATTACDLDDEHSTQPPSFRKMGKSLRPDQMAALSWMVRRERKQDGLFTERETEECVLPAGRVRTRATAKTRTHARGGVLAHEVGYGKTVVTLGAIDKGLEDAALSEQLLEDRRRIVADDNSNKNGNKNIIIHTRATLIVVPPHIVDQWRAECRQFLGARRRVHVVKTAAGIQRGQIEQADIVIVSSSVFSADRVLERIAEASGLPAVHRNRRLEEADLYDWHAEAVETMRGAGFDFGDPEGGTAEGVEGRIREIRAGKANWARVASESRVGLSSRKKQATTTKTKAKTTTKTKTKTTSKTKTKTKTKTDKTKAETETNKTETETKTDKTKTETNKTETEEPDTQGDDKTETKEPTTRDKDKPGVPDVYRLGLLLELYSFARVVLDEFSYESKHVAVFFKQAVSSCKWILSGTPPTSDLAHVCDMAALLNTHVARAAPTPGYFPNVTSGPRAPALTDEDEFHGGHAEPISAHLALERHEQAHRWLGHFVRKNLTDAIGSNSGSVASTDVVCIVPMGPRETLVYTAAQQALADADWDRADMAGFTGELVSGALRNEDRRAAAARVKGSGRTGWSDALDALLILSSVSAGRHGRRALLAMGWLKDETETASLKNIVDGANAEAYESLERLSGVLASHWNMMMFLRRSIALDDSPRSSGRRDKEKAYTDHMDGLVDIFRRGIGELCGGGDCFGFVLDRLLHQRTSGGVIHQHGASSNGRDLWDPETWYRARGGPGQLNFAAWWPVVVDKLTDEDLVDVLRPDTPEENREEAIADLVERQQEDDGKRLMAEAIGLRKKTRDDAPEHRLDAHLNDDTTKDEYDLGVKMPPGRPVKGNVIRPRGQPIDETLNSFMLAVQSVKAGIDKVVAAKRRSVFHAKLACLVHGRLDIFDGAPVRCNACPATVEYSTDGFLSSACGHVLCAACHSALRRSGNPLCPSSDGCTSPSAGTFIPFSCLVPHDRNLTHSDEDDDNAPSSKVAAITRLILHDLPAGEKALVFVSHRALKSELYAELDRHRALVAAFVTTGGHADADHISGFKNFRGKAVLVQSLMSAESAGTNLTEANHVVFADVLCTDRENYAMYTNQARGRVVRQGQARGVRVYQFVTPATVEWEVLDGRLGGRLRSWGDGDEGGGGGGGGRVALPIPEDAPVHPEYPVRFRAWIDGERLEPLLRSVEVEEFEM</sequence>